<proteinExistence type="inferred from homology"/>
<feature type="domain" description="HNH nuclease" evidence="12">
    <location>
        <begin position="191"/>
        <end position="274"/>
    </location>
</feature>
<dbReference type="InterPro" id="IPR040309">
    <property type="entry name" value="Naf1"/>
</dbReference>
<evidence type="ECO:0000256" key="4">
    <source>
        <dbReference type="ARBA" id="ARBA00022517"/>
    </source>
</evidence>
<feature type="region of interest" description="Disordered" evidence="11">
    <location>
        <begin position="830"/>
        <end position="852"/>
    </location>
</feature>
<feature type="compositionally biased region" description="Basic and acidic residues" evidence="11">
    <location>
        <begin position="682"/>
        <end position="700"/>
    </location>
</feature>
<protein>
    <recommendedName>
        <fullName evidence="3">H/ACA ribonucleoprotein complex non-core subunit NAF1</fullName>
    </recommendedName>
    <alternativeName>
        <fullName evidence="9">Nuclear assembly factor 1</fullName>
    </alternativeName>
</protein>
<feature type="non-terminal residue" evidence="13">
    <location>
        <position position="1194"/>
    </location>
</feature>
<dbReference type="PANTHER" id="PTHR31633">
    <property type="entry name" value="H/ACA RIBONUCLEOPROTEIN COMPLEX NON-CORE SUBUNIT NAF1"/>
    <property type="match status" value="1"/>
</dbReference>
<sequence>MHEWAGVISQAGNKKSEGGSAREDKRDREAEGPKERRVRLGEVSYAFVGGVFFQESEKKEGSRAKPRPEYQAPVDMVPREEYETRLELISRIVDDIRSTAPAFELTLAMFSALMLAPLHCLQMFTEGPSMARMVSLENIRALLTSFLRGPGGNPSARPRQSIGAALTAALNAPSRSQMEKNNVLRRDGDACVVTGAPFPDVCHILPFSWSKSRYNCYKVQGELIYHEHLWGDGNFSAEVRNWLTESPGAADKSWNMICLSPSLHRLWGKALFGLKYLGQLPAPPDEAEVPVQLQFRWLRREAVAPPEAWKPINPEGERDFETSRTSRFLNGVDAESMVSAHFAGSARPVESGHVITIRIPREDVQKFIAVINIQWSLCQLAAMSAAAEALEDEVEDEEEDGESFAEILEAFDEYLHNTKKKKNGRRIKPIEDSSGLVHRNHDRTPDSGAGAVYSRGDFAAFCACCVRETLEEMTEIAVSREAQETTIPAVAGEGQMAAPTSTSEEQQASMPTAPQQMMLSTVPEEKQEATVSTMSEQGQQTKVTAEEQQITSNAVPEEGQQTTPSSIPQQQQGDATAEETQQDSDMMSPPKHEGSQQCPPHRSLLPDPTMQAADKMDDDGEQQAEEERHENEGSEPAAEDVTMTEELPQEDCQGGALAEPERAAPDTVATSELETGRGAADVPKEEPTQAAETRTETAQRDDEDGGNAPTEHAQAESTDTSTSQPLQEHTQATKEDEGPADPMPVDAPESPPSLTSALLAAIGGLEPGEGETVSNVEVLQNDEGEQPEWEIDSDPYESSSDSSSSDSESDDEAYELLGIDETMKLLMEMEGGSDDEGGKGGKGASAASARTKNEVPDEVIPIPDVTVTAEMQIEELGLVEHVVEGNIVVKAIISGEYQVLDTGSVLCTADRVVIGAVAETLGKVLQPMYTVRFESEDKIRQLGIEVGTKIFYPVKHALYVFTEPLKAVKGSDASNIHDEEVAANEMEFSDDEKEAEHKRATKPRNRNRNRGTPHPLRQETTLNYDDDVDGPYKPLSRPADFGTAAHEQASRSQPPRRGRRGGGGDRRGRGNRGRDQPREGFSLPPQMSQRQRTPPQPPPSNNVPWSSAFTWPVSSPWPAHQAYGAPAPAPAPALLPAPVAPGWPSPPPIQGQAQGTDGAYVNPALIAALMNQLQARNGAQQQQQQPQWQQPPGG</sequence>
<reference evidence="13 14" key="1">
    <citation type="journal article" date="2015" name="BMC Genomics">
        <title>Insights from the genome of Ophiocordyceps polyrhachis-furcata to pathogenicity and host specificity in insect fungi.</title>
        <authorList>
            <person name="Wichadakul D."/>
            <person name="Kobmoo N."/>
            <person name="Ingsriswang S."/>
            <person name="Tangphatsornruang S."/>
            <person name="Chantasingh D."/>
            <person name="Luangsa-ard J.J."/>
            <person name="Eurwilaichitr L."/>
        </authorList>
    </citation>
    <scope>NUCLEOTIDE SEQUENCE [LARGE SCALE GENOMIC DNA]</scope>
    <source>
        <strain evidence="13 14">BCC 54312</strain>
    </source>
</reference>
<name>A0A367L7E9_9HYPO</name>
<feature type="region of interest" description="Disordered" evidence="11">
    <location>
        <begin position="1175"/>
        <end position="1194"/>
    </location>
</feature>
<organism evidence="13 14">
    <name type="scientific">Ophiocordyceps polyrhachis-furcata BCC 54312</name>
    <dbReference type="NCBI Taxonomy" id="1330021"/>
    <lineage>
        <taxon>Eukaryota</taxon>
        <taxon>Fungi</taxon>
        <taxon>Dikarya</taxon>
        <taxon>Ascomycota</taxon>
        <taxon>Pezizomycotina</taxon>
        <taxon>Sordariomycetes</taxon>
        <taxon>Hypocreomycetidae</taxon>
        <taxon>Hypocreales</taxon>
        <taxon>Ophiocordycipitaceae</taxon>
        <taxon>Ophiocordyceps</taxon>
    </lineage>
</organism>
<accession>A0A367L7E9</accession>
<dbReference type="STRING" id="1330021.A0A367L7E9"/>
<evidence type="ECO:0000256" key="11">
    <source>
        <dbReference type="SAM" id="MobiDB-lite"/>
    </source>
</evidence>
<feature type="region of interest" description="Disordered" evidence="11">
    <location>
        <begin position="982"/>
        <end position="1107"/>
    </location>
</feature>
<dbReference type="GO" id="GO:0001522">
    <property type="term" value="P:pseudouridine synthesis"/>
    <property type="evidence" value="ECO:0007669"/>
    <property type="project" value="InterPro"/>
</dbReference>
<feature type="compositionally biased region" description="Low complexity" evidence="11">
    <location>
        <begin position="1084"/>
        <end position="1093"/>
    </location>
</feature>
<gene>
    <name evidence="13" type="ORF">L249_4345</name>
</gene>
<dbReference type="GO" id="GO:0006364">
    <property type="term" value="P:rRNA processing"/>
    <property type="evidence" value="ECO:0007669"/>
    <property type="project" value="UniProtKB-KW"/>
</dbReference>
<feature type="region of interest" description="Disordered" evidence="11">
    <location>
        <begin position="420"/>
        <end position="448"/>
    </location>
</feature>
<evidence type="ECO:0000256" key="2">
    <source>
        <dbReference type="ARBA" id="ARBA00009801"/>
    </source>
</evidence>
<dbReference type="SUPFAM" id="SSF50447">
    <property type="entry name" value="Translation proteins"/>
    <property type="match status" value="1"/>
</dbReference>
<keyword evidence="7" id="KW-0694">RNA-binding</keyword>
<evidence type="ECO:0000259" key="12">
    <source>
        <dbReference type="Pfam" id="PF13391"/>
    </source>
</evidence>
<keyword evidence="5" id="KW-0698">rRNA processing</keyword>
<evidence type="ECO:0000256" key="9">
    <source>
        <dbReference type="ARBA" id="ARBA00076743"/>
    </source>
</evidence>
<dbReference type="Gene3D" id="2.40.10.230">
    <property type="entry name" value="Probable tRNA pseudouridine synthase domain"/>
    <property type="match status" value="1"/>
</dbReference>
<dbReference type="Pfam" id="PF13391">
    <property type="entry name" value="HNH_2"/>
    <property type="match status" value="1"/>
</dbReference>
<evidence type="ECO:0000313" key="13">
    <source>
        <dbReference type="EMBL" id="RCI10340.1"/>
    </source>
</evidence>
<dbReference type="InterPro" id="IPR038664">
    <property type="entry name" value="Gar1/Naf1_Cbf5-bd_sf"/>
</dbReference>
<evidence type="ECO:0000256" key="5">
    <source>
        <dbReference type="ARBA" id="ARBA00022552"/>
    </source>
</evidence>
<dbReference type="InterPro" id="IPR003615">
    <property type="entry name" value="HNH_nuc"/>
</dbReference>
<feature type="compositionally biased region" description="Polar residues" evidence="11">
    <location>
        <begin position="498"/>
        <end position="519"/>
    </location>
</feature>
<feature type="compositionally biased region" description="Low complexity" evidence="11">
    <location>
        <begin position="1180"/>
        <end position="1194"/>
    </location>
</feature>
<feature type="coiled-coil region" evidence="10">
    <location>
        <begin position="380"/>
        <end position="407"/>
    </location>
</feature>
<keyword evidence="10" id="KW-0175">Coiled coil</keyword>
<dbReference type="AlphaFoldDB" id="A0A367L7E9"/>
<comment type="subcellular location">
    <subcellularLocation>
        <location evidence="1">Nucleus</location>
    </subcellularLocation>
</comment>
<dbReference type="InterPro" id="IPR009000">
    <property type="entry name" value="Transl_B-barrel_sf"/>
</dbReference>
<keyword evidence="14" id="KW-1185">Reference proteome</keyword>
<dbReference type="PANTHER" id="PTHR31633:SF1">
    <property type="entry name" value="H_ACA RIBONUCLEOPROTEIN COMPLEX NON-CORE SUBUNIT NAF1"/>
    <property type="match status" value="1"/>
</dbReference>
<feature type="compositionally biased region" description="Low complexity" evidence="11">
    <location>
        <begin position="796"/>
        <end position="806"/>
    </location>
</feature>
<evidence type="ECO:0000256" key="1">
    <source>
        <dbReference type="ARBA" id="ARBA00004123"/>
    </source>
</evidence>
<feature type="compositionally biased region" description="Acidic residues" evidence="11">
    <location>
        <begin position="780"/>
        <end position="795"/>
    </location>
</feature>
<dbReference type="GO" id="GO:0005732">
    <property type="term" value="C:sno(s)RNA-containing ribonucleoprotein complex"/>
    <property type="evidence" value="ECO:0007669"/>
    <property type="project" value="InterPro"/>
</dbReference>
<comment type="similarity">
    <text evidence="2">Belongs to the NAF1 family.</text>
</comment>
<dbReference type="Proteomes" id="UP000253664">
    <property type="component" value="Unassembled WGS sequence"/>
</dbReference>
<dbReference type="GO" id="GO:0003723">
    <property type="term" value="F:RNA binding"/>
    <property type="evidence" value="ECO:0007669"/>
    <property type="project" value="UniProtKB-KW"/>
</dbReference>
<feature type="compositionally biased region" description="Basic and acidic residues" evidence="11">
    <location>
        <begin position="1062"/>
        <end position="1078"/>
    </location>
</feature>
<feature type="compositionally biased region" description="Polar residues" evidence="11">
    <location>
        <begin position="715"/>
        <end position="730"/>
    </location>
</feature>
<evidence type="ECO:0000256" key="8">
    <source>
        <dbReference type="ARBA" id="ARBA00023242"/>
    </source>
</evidence>
<keyword evidence="6" id="KW-0597">Phosphoprotein</keyword>
<feature type="compositionally biased region" description="Polar residues" evidence="11">
    <location>
        <begin position="529"/>
        <end position="554"/>
    </location>
</feature>
<evidence type="ECO:0000256" key="7">
    <source>
        <dbReference type="ARBA" id="ARBA00022884"/>
    </source>
</evidence>
<feature type="compositionally biased region" description="Basic and acidic residues" evidence="11">
    <location>
        <begin position="14"/>
        <end position="37"/>
    </location>
</feature>
<dbReference type="Pfam" id="PF04410">
    <property type="entry name" value="Gar1"/>
    <property type="match status" value="1"/>
</dbReference>
<keyword evidence="8" id="KW-0539">Nucleus</keyword>
<feature type="region of interest" description="Disordered" evidence="11">
    <location>
        <begin position="484"/>
        <end position="812"/>
    </location>
</feature>
<comment type="caution">
    <text evidence="13">The sequence shown here is derived from an EMBL/GenBank/DDBJ whole genome shotgun (WGS) entry which is preliminary data.</text>
</comment>
<dbReference type="GO" id="GO:0005634">
    <property type="term" value="C:nucleus"/>
    <property type="evidence" value="ECO:0007669"/>
    <property type="project" value="UniProtKB-SubCell"/>
</dbReference>
<dbReference type="OrthoDB" id="21550at2759"/>
<dbReference type="GO" id="GO:0000493">
    <property type="term" value="P:box H/ACA snoRNP assembly"/>
    <property type="evidence" value="ECO:0007669"/>
    <property type="project" value="InterPro"/>
</dbReference>
<evidence type="ECO:0000313" key="14">
    <source>
        <dbReference type="Proteomes" id="UP000253664"/>
    </source>
</evidence>
<evidence type="ECO:0000256" key="3">
    <source>
        <dbReference type="ARBA" id="ARBA00021438"/>
    </source>
</evidence>
<feature type="region of interest" description="Disordered" evidence="11">
    <location>
        <begin position="1"/>
        <end position="37"/>
    </location>
</feature>
<dbReference type="FunFam" id="2.40.10.230:FF:000002">
    <property type="entry name" value="H/ACA ribonucleoprotein complex non-core subunit NAF1"/>
    <property type="match status" value="1"/>
</dbReference>
<feature type="compositionally biased region" description="Low complexity" evidence="11">
    <location>
        <begin position="559"/>
        <end position="573"/>
    </location>
</feature>
<keyword evidence="4" id="KW-0690">Ribosome biogenesis</keyword>
<feature type="compositionally biased region" description="Basic residues" evidence="11">
    <location>
        <begin position="999"/>
        <end position="1011"/>
    </location>
</feature>
<evidence type="ECO:0000256" key="10">
    <source>
        <dbReference type="SAM" id="Coils"/>
    </source>
</evidence>
<dbReference type="EMBL" id="LKCN02000012">
    <property type="protein sequence ID" value="RCI10340.1"/>
    <property type="molecule type" value="Genomic_DNA"/>
</dbReference>
<dbReference type="InterPro" id="IPR007504">
    <property type="entry name" value="H/ACA_rnp_Gar1/Naf1"/>
</dbReference>
<evidence type="ECO:0000256" key="6">
    <source>
        <dbReference type="ARBA" id="ARBA00022553"/>
    </source>
</evidence>